<evidence type="ECO:0000313" key="2">
    <source>
        <dbReference type="Proteomes" id="UP000307440"/>
    </source>
</evidence>
<gene>
    <name evidence="1" type="ORF">FA15DRAFT_657537</name>
</gene>
<reference evidence="1 2" key="1">
    <citation type="journal article" date="2019" name="Nat. Ecol. Evol.">
        <title>Megaphylogeny resolves global patterns of mushroom evolution.</title>
        <authorList>
            <person name="Varga T."/>
            <person name="Krizsan K."/>
            <person name="Foldi C."/>
            <person name="Dima B."/>
            <person name="Sanchez-Garcia M."/>
            <person name="Sanchez-Ramirez S."/>
            <person name="Szollosi G.J."/>
            <person name="Szarkandi J.G."/>
            <person name="Papp V."/>
            <person name="Albert L."/>
            <person name="Andreopoulos W."/>
            <person name="Angelini C."/>
            <person name="Antonin V."/>
            <person name="Barry K.W."/>
            <person name="Bougher N.L."/>
            <person name="Buchanan P."/>
            <person name="Buyck B."/>
            <person name="Bense V."/>
            <person name="Catcheside P."/>
            <person name="Chovatia M."/>
            <person name="Cooper J."/>
            <person name="Damon W."/>
            <person name="Desjardin D."/>
            <person name="Finy P."/>
            <person name="Geml J."/>
            <person name="Haridas S."/>
            <person name="Hughes K."/>
            <person name="Justo A."/>
            <person name="Karasinski D."/>
            <person name="Kautmanova I."/>
            <person name="Kiss B."/>
            <person name="Kocsube S."/>
            <person name="Kotiranta H."/>
            <person name="LaButti K.M."/>
            <person name="Lechner B.E."/>
            <person name="Liimatainen K."/>
            <person name="Lipzen A."/>
            <person name="Lukacs Z."/>
            <person name="Mihaltcheva S."/>
            <person name="Morgado L.N."/>
            <person name="Niskanen T."/>
            <person name="Noordeloos M.E."/>
            <person name="Ohm R.A."/>
            <person name="Ortiz-Santana B."/>
            <person name="Ovrebo C."/>
            <person name="Racz N."/>
            <person name="Riley R."/>
            <person name="Savchenko A."/>
            <person name="Shiryaev A."/>
            <person name="Soop K."/>
            <person name="Spirin V."/>
            <person name="Szebenyi C."/>
            <person name="Tomsovsky M."/>
            <person name="Tulloss R.E."/>
            <person name="Uehling J."/>
            <person name="Grigoriev I.V."/>
            <person name="Vagvolgyi C."/>
            <person name="Papp T."/>
            <person name="Martin F.M."/>
            <person name="Miettinen O."/>
            <person name="Hibbett D.S."/>
            <person name="Nagy L.G."/>
        </authorList>
    </citation>
    <scope>NUCLEOTIDE SEQUENCE [LARGE SCALE GENOMIC DNA]</scope>
    <source>
        <strain evidence="1 2">CBS 121175</strain>
    </source>
</reference>
<protein>
    <submittedName>
        <fullName evidence="1">Uncharacterized protein</fullName>
    </submittedName>
</protein>
<dbReference type="STRING" id="230819.A0A5C3L2M4"/>
<keyword evidence="2" id="KW-1185">Reference proteome</keyword>
<accession>A0A5C3L2M4</accession>
<dbReference type="OrthoDB" id="2865258at2759"/>
<name>A0A5C3L2M4_COPMA</name>
<dbReference type="EMBL" id="ML210241">
    <property type="protein sequence ID" value="TFK22408.1"/>
    <property type="molecule type" value="Genomic_DNA"/>
</dbReference>
<dbReference type="Proteomes" id="UP000307440">
    <property type="component" value="Unassembled WGS sequence"/>
</dbReference>
<proteinExistence type="predicted"/>
<dbReference type="AlphaFoldDB" id="A0A5C3L2M4"/>
<evidence type="ECO:0000313" key="1">
    <source>
        <dbReference type="EMBL" id="TFK22408.1"/>
    </source>
</evidence>
<organism evidence="1 2">
    <name type="scientific">Coprinopsis marcescibilis</name>
    <name type="common">Agaric fungus</name>
    <name type="synonym">Psathyrella marcescibilis</name>
    <dbReference type="NCBI Taxonomy" id="230819"/>
    <lineage>
        <taxon>Eukaryota</taxon>
        <taxon>Fungi</taxon>
        <taxon>Dikarya</taxon>
        <taxon>Basidiomycota</taxon>
        <taxon>Agaricomycotina</taxon>
        <taxon>Agaricomycetes</taxon>
        <taxon>Agaricomycetidae</taxon>
        <taxon>Agaricales</taxon>
        <taxon>Agaricineae</taxon>
        <taxon>Psathyrellaceae</taxon>
        <taxon>Coprinopsis</taxon>
    </lineage>
</organism>
<sequence length="119" mass="13825">MDLETIKLLEAGGRRHDRKEAARWGKLPMYVADDPLIAKYFSDWIKDPSTDSGLPPKQLSVRSTPERKFFNKMNKICAPDDTFISDGPHLHYEQKFKEWDITVPSEAVNDFQTHNENFL</sequence>